<dbReference type="GO" id="GO:0032259">
    <property type="term" value="P:methylation"/>
    <property type="evidence" value="ECO:0007669"/>
    <property type="project" value="UniProtKB-KW"/>
</dbReference>
<gene>
    <name evidence="3" type="ORF">D9758_008289</name>
</gene>
<dbReference type="GO" id="GO:0040031">
    <property type="term" value="P:snRNA modification"/>
    <property type="evidence" value="ECO:0007669"/>
    <property type="project" value="TreeGrafter"/>
</dbReference>
<keyword evidence="1" id="KW-0949">S-adenosyl-L-methionine</keyword>
<evidence type="ECO:0000313" key="3">
    <source>
        <dbReference type="EMBL" id="KAF5356573.1"/>
    </source>
</evidence>
<feature type="region of interest" description="Disordered" evidence="2">
    <location>
        <begin position="72"/>
        <end position="105"/>
    </location>
</feature>
<feature type="compositionally biased region" description="Polar residues" evidence="2">
    <location>
        <begin position="92"/>
        <end position="103"/>
    </location>
</feature>
<dbReference type="EMBL" id="JAACJM010000054">
    <property type="protein sequence ID" value="KAF5356573.1"/>
    <property type="molecule type" value="Genomic_DNA"/>
</dbReference>
<keyword evidence="4" id="KW-1185">Reference proteome</keyword>
<dbReference type="GO" id="GO:0017069">
    <property type="term" value="F:snRNA binding"/>
    <property type="evidence" value="ECO:0007669"/>
    <property type="project" value="TreeGrafter"/>
</dbReference>
<dbReference type="InterPro" id="IPR029063">
    <property type="entry name" value="SAM-dependent_MTases_sf"/>
</dbReference>
<evidence type="ECO:0000313" key="4">
    <source>
        <dbReference type="Proteomes" id="UP000559256"/>
    </source>
</evidence>
<organism evidence="3 4">
    <name type="scientific">Tetrapyrgos nigripes</name>
    <dbReference type="NCBI Taxonomy" id="182062"/>
    <lineage>
        <taxon>Eukaryota</taxon>
        <taxon>Fungi</taxon>
        <taxon>Dikarya</taxon>
        <taxon>Basidiomycota</taxon>
        <taxon>Agaricomycotina</taxon>
        <taxon>Agaricomycetes</taxon>
        <taxon>Agaricomycetidae</taxon>
        <taxon>Agaricales</taxon>
        <taxon>Marasmiineae</taxon>
        <taxon>Marasmiaceae</taxon>
        <taxon>Tetrapyrgos</taxon>
    </lineage>
</organism>
<proteinExistence type="inferred from homology"/>
<dbReference type="AlphaFoldDB" id="A0A8H5LGR8"/>
<dbReference type="InterPro" id="IPR039772">
    <property type="entry name" value="Bin3-like"/>
</dbReference>
<keyword evidence="1" id="KW-0489">Methyltransferase</keyword>
<dbReference type="Proteomes" id="UP000559256">
    <property type="component" value="Unassembled WGS sequence"/>
</dbReference>
<dbReference type="PANTHER" id="PTHR12315">
    <property type="entry name" value="BICOID-INTERACTING PROTEIN RELATED"/>
    <property type="match status" value="1"/>
</dbReference>
<sequence length="178" mass="19794">MRDGLHVKLVFCLNPTWRNLAQSFGASKVVGVDIDDTLIRGAWRRRLQVWSAQAPLSELHPGTENDETISDLASERPSKKQKVVESSGVLDANSNANGSQSLPPDSDYFPASFEHSFGALPIPPSHLRGKDVFPHNITFRTADWVEENIIDDGEGYDVVLAFTEILFPVKYVSSYNSY</sequence>
<comment type="similarity">
    <text evidence="1">Belongs to the methyltransferase superfamily.</text>
</comment>
<accession>A0A8H5LGR8</accession>
<dbReference type="GO" id="GO:0008173">
    <property type="term" value="F:RNA methyltransferase activity"/>
    <property type="evidence" value="ECO:0007669"/>
    <property type="project" value="UniProtKB-UniRule"/>
</dbReference>
<comment type="caution">
    <text evidence="3">The sequence shown here is derived from an EMBL/GenBank/DDBJ whole genome shotgun (WGS) entry which is preliminary data.</text>
</comment>
<keyword evidence="1" id="KW-0808">Transferase</keyword>
<dbReference type="GO" id="GO:0008171">
    <property type="term" value="F:O-methyltransferase activity"/>
    <property type="evidence" value="ECO:0007669"/>
    <property type="project" value="UniProtKB-UniRule"/>
</dbReference>
<name>A0A8H5LGR8_9AGAR</name>
<dbReference type="Gene3D" id="3.40.50.150">
    <property type="entry name" value="Vaccinia Virus protein VP39"/>
    <property type="match status" value="1"/>
</dbReference>
<dbReference type="SUPFAM" id="SSF53335">
    <property type="entry name" value="S-adenosyl-L-methionine-dependent methyltransferases"/>
    <property type="match status" value="1"/>
</dbReference>
<dbReference type="OrthoDB" id="540004at2759"/>
<protein>
    <recommendedName>
        <fullName evidence="1">RNA methyltransferase</fullName>
        <ecNumber evidence="1">2.1.1.-</ecNumber>
    </recommendedName>
</protein>
<evidence type="ECO:0000256" key="2">
    <source>
        <dbReference type="SAM" id="MobiDB-lite"/>
    </source>
</evidence>
<evidence type="ECO:0000256" key="1">
    <source>
        <dbReference type="RuleBase" id="RU367087"/>
    </source>
</evidence>
<dbReference type="PANTHER" id="PTHR12315:SF0">
    <property type="entry name" value="7SK SNRNA METHYLPHOSPHATE CAPPING ENZYME"/>
    <property type="match status" value="1"/>
</dbReference>
<dbReference type="EC" id="2.1.1.-" evidence="1"/>
<reference evidence="3 4" key="1">
    <citation type="journal article" date="2020" name="ISME J.">
        <title>Uncovering the hidden diversity of litter-decomposition mechanisms in mushroom-forming fungi.</title>
        <authorList>
            <person name="Floudas D."/>
            <person name="Bentzer J."/>
            <person name="Ahren D."/>
            <person name="Johansson T."/>
            <person name="Persson P."/>
            <person name="Tunlid A."/>
        </authorList>
    </citation>
    <scope>NUCLEOTIDE SEQUENCE [LARGE SCALE GENOMIC DNA]</scope>
    <source>
        <strain evidence="3 4">CBS 291.85</strain>
    </source>
</reference>